<keyword evidence="1" id="KW-0472">Membrane</keyword>
<keyword evidence="1" id="KW-1133">Transmembrane helix</keyword>
<accession>A0A4D6LP68</accession>
<evidence type="ECO:0000256" key="1">
    <source>
        <dbReference type="SAM" id="Phobius"/>
    </source>
</evidence>
<sequence length="90" mass="10992">MVVPGAVVMSSTFQMQQWWLWWLRSVRRWWWHCVVAVVVILKQWWFAAFVRQWRCYCRALQWTEARTSCVALCIWCVVHGGVMMVVRRCR</sequence>
<protein>
    <submittedName>
        <fullName evidence="2">Uncharacterized protein</fullName>
    </submittedName>
</protein>
<organism evidence="2 3">
    <name type="scientific">Vigna unguiculata</name>
    <name type="common">Cowpea</name>
    <dbReference type="NCBI Taxonomy" id="3917"/>
    <lineage>
        <taxon>Eukaryota</taxon>
        <taxon>Viridiplantae</taxon>
        <taxon>Streptophyta</taxon>
        <taxon>Embryophyta</taxon>
        <taxon>Tracheophyta</taxon>
        <taxon>Spermatophyta</taxon>
        <taxon>Magnoliopsida</taxon>
        <taxon>eudicotyledons</taxon>
        <taxon>Gunneridae</taxon>
        <taxon>Pentapetalae</taxon>
        <taxon>rosids</taxon>
        <taxon>fabids</taxon>
        <taxon>Fabales</taxon>
        <taxon>Fabaceae</taxon>
        <taxon>Papilionoideae</taxon>
        <taxon>50 kb inversion clade</taxon>
        <taxon>NPAAA clade</taxon>
        <taxon>indigoferoid/millettioid clade</taxon>
        <taxon>Phaseoleae</taxon>
        <taxon>Vigna</taxon>
    </lineage>
</organism>
<evidence type="ECO:0000313" key="3">
    <source>
        <dbReference type="Proteomes" id="UP000501690"/>
    </source>
</evidence>
<keyword evidence="1" id="KW-0812">Transmembrane</keyword>
<gene>
    <name evidence="2" type="ORF">DEO72_LG4g938</name>
</gene>
<name>A0A4D6LP68_VIGUN</name>
<keyword evidence="3" id="KW-1185">Reference proteome</keyword>
<feature type="transmembrane region" description="Helical" evidence="1">
    <location>
        <begin position="29"/>
        <end position="48"/>
    </location>
</feature>
<evidence type="ECO:0000313" key="2">
    <source>
        <dbReference type="EMBL" id="QCD89986.1"/>
    </source>
</evidence>
<proteinExistence type="predicted"/>
<dbReference type="EMBL" id="CP039348">
    <property type="protein sequence ID" value="QCD89986.1"/>
    <property type="molecule type" value="Genomic_DNA"/>
</dbReference>
<reference evidence="2 3" key="1">
    <citation type="submission" date="2019-04" db="EMBL/GenBank/DDBJ databases">
        <title>An improved genome assembly and genetic linkage map for asparagus bean, Vigna unguiculata ssp. sesquipedialis.</title>
        <authorList>
            <person name="Xia Q."/>
            <person name="Zhang R."/>
            <person name="Dong Y."/>
        </authorList>
    </citation>
    <scope>NUCLEOTIDE SEQUENCE [LARGE SCALE GENOMIC DNA]</scope>
    <source>
        <tissue evidence="2">Leaf</tissue>
    </source>
</reference>
<dbReference type="Proteomes" id="UP000501690">
    <property type="component" value="Linkage Group LG4"/>
</dbReference>
<dbReference type="AlphaFoldDB" id="A0A4D6LP68"/>